<comment type="caution">
    <text evidence="1">The sequence shown here is derived from an EMBL/GenBank/DDBJ whole genome shotgun (WGS) entry which is preliminary data.</text>
</comment>
<accession>A0A644XP17</accession>
<dbReference type="AlphaFoldDB" id="A0A644XP17"/>
<gene>
    <name evidence="1" type="ORF">SDC9_63893</name>
</gene>
<proteinExistence type="predicted"/>
<reference evidence="1" key="1">
    <citation type="submission" date="2019-08" db="EMBL/GenBank/DDBJ databases">
        <authorList>
            <person name="Kucharzyk K."/>
            <person name="Murdoch R.W."/>
            <person name="Higgins S."/>
            <person name="Loffler F."/>
        </authorList>
    </citation>
    <scope>NUCLEOTIDE SEQUENCE</scope>
</reference>
<organism evidence="1">
    <name type="scientific">bioreactor metagenome</name>
    <dbReference type="NCBI Taxonomy" id="1076179"/>
    <lineage>
        <taxon>unclassified sequences</taxon>
        <taxon>metagenomes</taxon>
        <taxon>ecological metagenomes</taxon>
    </lineage>
</organism>
<sequence>MNKIPMSTKSKRIERVWCILTSEKEVLGIVTNKYTVSYFILQDIKPLQLILIEVPGPCCIDKFLV</sequence>
<protein>
    <submittedName>
        <fullName evidence="1">Uncharacterized protein</fullName>
    </submittedName>
</protein>
<dbReference type="EMBL" id="VSSQ01002807">
    <property type="protein sequence ID" value="MPM17498.1"/>
    <property type="molecule type" value="Genomic_DNA"/>
</dbReference>
<evidence type="ECO:0000313" key="1">
    <source>
        <dbReference type="EMBL" id="MPM17498.1"/>
    </source>
</evidence>
<name>A0A644XP17_9ZZZZ</name>